<dbReference type="InterPro" id="IPR046533">
    <property type="entry name" value="DUF6598"/>
</dbReference>
<dbReference type="OrthoDB" id="696303at2759"/>
<dbReference type="PANTHER" id="PTHR33065:SF184">
    <property type="entry name" value="DUF6598 DOMAIN-CONTAINING PROTEIN"/>
    <property type="match status" value="1"/>
</dbReference>
<accession>A0A8T0RCT2</accession>
<protein>
    <recommendedName>
        <fullName evidence="2">DUF6598 domain-containing protein</fullName>
    </recommendedName>
</protein>
<organism evidence="3 4">
    <name type="scientific">Panicum virgatum</name>
    <name type="common">Blackwell switchgrass</name>
    <dbReference type="NCBI Taxonomy" id="38727"/>
    <lineage>
        <taxon>Eukaryota</taxon>
        <taxon>Viridiplantae</taxon>
        <taxon>Streptophyta</taxon>
        <taxon>Embryophyta</taxon>
        <taxon>Tracheophyta</taxon>
        <taxon>Spermatophyta</taxon>
        <taxon>Magnoliopsida</taxon>
        <taxon>Liliopsida</taxon>
        <taxon>Poales</taxon>
        <taxon>Poaceae</taxon>
        <taxon>PACMAD clade</taxon>
        <taxon>Panicoideae</taxon>
        <taxon>Panicodae</taxon>
        <taxon>Paniceae</taxon>
        <taxon>Panicinae</taxon>
        <taxon>Panicum</taxon>
        <taxon>Panicum sect. Hiantes</taxon>
    </lineage>
</organism>
<keyword evidence="4" id="KW-1185">Reference proteome</keyword>
<dbReference type="PANTHER" id="PTHR33065">
    <property type="entry name" value="OS07G0486400 PROTEIN"/>
    <property type="match status" value="1"/>
</dbReference>
<dbReference type="EMBL" id="CM029047">
    <property type="protein sequence ID" value="KAG2583661.1"/>
    <property type="molecule type" value="Genomic_DNA"/>
</dbReference>
<gene>
    <name evidence="3" type="ORF">PVAP13_6KG229900</name>
</gene>
<reference evidence="3" key="1">
    <citation type="submission" date="2020-05" db="EMBL/GenBank/DDBJ databases">
        <title>WGS assembly of Panicum virgatum.</title>
        <authorList>
            <person name="Lovell J.T."/>
            <person name="Jenkins J."/>
            <person name="Shu S."/>
            <person name="Juenger T.E."/>
            <person name="Schmutz J."/>
        </authorList>
    </citation>
    <scope>NUCLEOTIDE SEQUENCE</scope>
    <source>
        <strain evidence="3">AP13</strain>
    </source>
</reference>
<feature type="domain" description="DUF6598" evidence="2">
    <location>
        <begin position="29"/>
        <end position="300"/>
    </location>
</feature>
<evidence type="ECO:0000313" key="3">
    <source>
        <dbReference type="EMBL" id="KAG2583661.1"/>
    </source>
</evidence>
<evidence type="ECO:0000313" key="4">
    <source>
        <dbReference type="Proteomes" id="UP000823388"/>
    </source>
</evidence>
<dbReference type="Proteomes" id="UP000823388">
    <property type="component" value="Chromosome 6K"/>
</dbReference>
<feature type="region of interest" description="Disordered" evidence="1">
    <location>
        <begin position="115"/>
        <end position="142"/>
    </location>
</feature>
<evidence type="ECO:0000259" key="2">
    <source>
        <dbReference type="Pfam" id="PF20241"/>
    </source>
</evidence>
<name>A0A8T0RCT2_PANVG</name>
<evidence type="ECO:0000256" key="1">
    <source>
        <dbReference type="SAM" id="MobiDB-lite"/>
    </source>
</evidence>
<dbReference type="AlphaFoldDB" id="A0A8T0RCT2"/>
<sequence>MAAATGYGDAPTEEELLAYGDLPRHGRDMAEVFAVRVPAAAVAVGGGGGRSPPCGTIFFHGGNSCSDLIFSRQRSGTDELAAPQPCDSEGNLVLTGPSVATSAYGPVGFDIHLHDGTHGEPSLQADGGGGGGNDQDDSNNGRVFCDTVSGEFSTYDRVITETVATGYGPANVVYAVLSNAVQGRVAVKLTALPAGDGADAATGVLGRVVARSKLLDAGCVLFYGERDGEGGVPVRPGDLLPLARQALAVPLHKPLTIELNLRSDSGEEIVRGAVEFDPAITGEHIERVVGTSGAEMEVTVSWSDYPW</sequence>
<comment type="caution">
    <text evidence="3">The sequence shown here is derived from an EMBL/GenBank/DDBJ whole genome shotgun (WGS) entry which is preliminary data.</text>
</comment>
<dbReference type="Pfam" id="PF20241">
    <property type="entry name" value="DUF6598"/>
    <property type="match status" value="1"/>
</dbReference>
<proteinExistence type="predicted"/>